<evidence type="ECO:0000313" key="15">
    <source>
        <dbReference type="Proteomes" id="UP001148018"/>
    </source>
</evidence>
<dbReference type="EMBL" id="JANIIK010000112">
    <property type="protein sequence ID" value="KAJ3593956.1"/>
    <property type="molecule type" value="Genomic_DNA"/>
</dbReference>
<dbReference type="GO" id="GO:0006629">
    <property type="term" value="P:lipid metabolic process"/>
    <property type="evidence" value="ECO:0007669"/>
    <property type="project" value="UniProtKB-KW"/>
</dbReference>
<evidence type="ECO:0000256" key="12">
    <source>
        <dbReference type="ARBA" id="ARBA00023180"/>
    </source>
</evidence>
<dbReference type="OrthoDB" id="2139606at2759"/>
<keyword evidence="10" id="KW-0443">Lipid metabolism</keyword>
<evidence type="ECO:0000256" key="8">
    <source>
        <dbReference type="ARBA" id="ARBA00022989"/>
    </source>
</evidence>
<evidence type="ECO:0000256" key="10">
    <source>
        <dbReference type="ARBA" id="ARBA00023098"/>
    </source>
</evidence>
<proteinExistence type="inferred from homology"/>
<dbReference type="FunFam" id="3.90.550.50:FF:000001">
    <property type="entry name" value="Hexosyltransferase"/>
    <property type="match status" value="1"/>
</dbReference>
<dbReference type="GO" id="GO:0006493">
    <property type="term" value="P:protein O-linked glycosylation"/>
    <property type="evidence" value="ECO:0007669"/>
    <property type="project" value="TreeGrafter"/>
</dbReference>
<dbReference type="GO" id="GO:0008499">
    <property type="term" value="F:N-acetyl-beta-D-glucosaminide beta-(1,3)-galactosyltransferase activity"/>
    <property type="evidence" value="ECO:0007669"/>
    <property type="project" value="TreeGrafter"/>
</dbReference>
<organism evidence="14 15">
    <name type="scientific">Muraenolepis orangiensis</name>
    <name type="common">Patagonian moray cod</name>
    <dbReference type="NCBI Taxonomy" id="630683"/>
    <lineage>
        <taxon>Eukaryota</taxon>
        <taxon>Metazoa</taxon>
        <taxon>Chordata</taxon>
        <taxon>Craniata</taxon>
        <taxon>Vertebrata</taxon>
        <taxon>Euteleostomi</taxon>
        <taxon>Actinopterygii</taxon>
        <taxon>Neopterygii</taxon>
        <taxon>Teleostei</taxon>
        <taxon>Neoteleostei</taxon>
        <taxon>Acanthomorphata</taxon>
        <taxon>Zeiogadaria</taxon>
        <taxon>Gadariae</taxon>
        <taxon>Gadiformes</taxon>
        <taxon>Muraenolepidoidei</taxon>
        <taxon>Muraenolepididae</taxon>
        <taxon>Muraenolepis</taxon>
    </lineage>
</organism>
<evidence type="ECO:0000256" key="3">
    <source>
        <dbReference type="ARBA" id="ARBA00008661"/>
    </source>
</evidence>
<dbReference type="PANTHER" id="PTHR11214:SF115">
    <property type="entry name" value="HEXOSYLTRANSFERASE"/>
    <property type="match status" value="1"/>
</dbReference>
<evidence type="ECO:0000256" key="7">
    <source>
        <dbReference type="ARBA" id="ARBA00022968"/>
    </source>
</evidence>
<keyword evidence="15" id="KW-1185">Reference proteome</keyword>
<evidence type="ECO:0000313" key="14">
    <source>
        <dbReference type="EMBL" id="KAJ3593956.1"/>
    </source>
</evidence>
<keyword evidence="6 13" id="KW-0812">Transmembrane</keyword>
<reference evidence="14" key="1">
    <citation type="submission" date="2022-07" db="EMBL/GenBank/DDBJ databases">
        <title>Chromosome-level genome of Muraenolepis orangiensis.</title>
        <authorList>
            <person name="Kim J."/>
        </authorList>
    </citation>
    <scope>NUCLEOTIDE SEQUENCE</scope>
    <source>
        <strain evidence="14">KU_S4_2022</strain>
        <tissue evidence="14">Muscle</tissue>
    </source>
</reference>
<dbReference type="Gene3D" id="3.90.550.50">
    <property type="match status" value="1"/>
</dbReference>
<keyword evidence="4 13" id="KW-0328">Glycosyltransferase</keyword>
<gene>
    <name evidence="14" type="ORF">NHX12_006289</name>
</gene>
<evidence type="ECO:0000256" key="9">
    <source>
        <dbReference type="ARBA" id="ARBA00023034"/>
    </source>
</evidence>
<accession>A0A9Q0DUI3</accession>
<evidence type="ECO:0000256" key="6">
    <source>
        <dbReference type="ARBA" id="ARBA00022692"/>
    </source>
</evidence>
<dbReference type="AlphaFoldDB" id="A0A9Q0DUI3"/>
<keyword evidence="7 13" id="KW-0735">Signal-anchor</keyword>
<comment type="caution">
    <text evidence="14">The sequence shown here is derived from an EMBL/GenBank/DDBJ whole genome shotgun (WGS) entry which is preliminary data.</text>
</comment>
<dbReference type="GO" id="GO:0000139">
    <property type="term" value="C:Golgi membrane"/>
    <property type="evidence" value="ECO:0007669"/>
    <property type="project" value="UniProtKB-SubCell"/>
</dbReference>
<evidence type="ECO:0000256" key="2">
    <source>
        <dbReference type="ARBA" id="ARBA00004922"/>
    </source>
</evidence>
<feature type="transmembrane region" description="Helical" evidence="13">
    <location>
        <begin position="154"/>
        <end position="172"/>
    </location>
</feature>
<sequence>MRHELKKDVTNDVVPRSTSSEVHGIQVRHQNSVALLFQNIHCGFQRCPVKGTWALINGQDLAQQHFQCNHQSQSRLPLPPGLPGHTLQCPGDRPGRIDSSARLYKAMMVHTLDVRLQSIMAWRKASQVDLRLGAEAEAFSVANMQPWKKLCCRCYTVFFSLILATSIIVIAMDSSLFQSSVRMFDISMKGEEAYKPYYVKYPHKYGFIINEEEKCQRLRPFLVLMVPVAPHNMVDRDIIRRTWGKESVVLEKVVSLFFLLGLPGGGQGDGEKLQEQQLRAESREHGDLLQSDFLDCYKNLTIKTMVMMEWLDDHCSTASYAMKIDSDMFLNVRNLVGMLLDAPRDSYMTGLVQTQAEILRDPTSKWYMPMVVLPQSTYPRYALGLGYVVSLDLPRKLVEASRHVRPLYIEDVHLGFCMEYLGIDLSDPPYEGYFHVVPMPYDRCDYSKLIATTIEPYSDRIQVWEDFNRADQPICQEDNQPLFFVDTQRGGATPSLS</sequence>
<evidence type="ECO:0000256" key="1">
    <source>
        <dbReference type="ARBA" id="ARBA00004323"/>
    </source>
</evidence>
<keyword evidence="5" id="KW-0808">Transferase</keyword>
<evidence type="ECO:0000256" key="4">
    <source>
        <dbReference type="ARBA" id="ARBA00022676"/>
    </source>
</evidence>
<keyword evidence="12" id="KW-0325">Glycoprotein</keyword>
<comment type="similarity">
    <text evidence="3 13">Belongs to the glycosyltransferase 31 family.</text>
</comment>
<dbReference type="Pfam" id="PF01762">
    <property type="entry name" value="Galactosyl_T"/>
    <property type="match status" value="1"/>
</dbReference>
<comment type="subcellular location">
    <subcellularLocation>
        <location evidence="1 13">Golgi apparatus membrane</location>
        <topology evidence="1 13">Single-pass type II membrane protein</topology>
    </subcellularLocation>
</comment>
<dbReference type="Proteomes" id="UP001148018">
    <property type="component" value="Unassembled WGS sequence"/>
</dbReference>
<dbReference type="InterPro" id="IPR002659">
    <property type="entry name" value="Glyco_trans_31"/>
</dbReference>
<evidence type="ECO:0000256" key="11">
    <source>
        <dbReference type="ARBA" id="ARBA00023136"/>
    </source>
</evidence>
<protein>
    <recommendedName>
        <fullName evidence="13">Hexosyltransferase</fullName>
        <ecNumber evidence="13">2.4.1.-</ecNumber>
    </recommendedName>
</protein>
<comment type="pathway">
    <text evidence="2">Protein modification; protein glycosylation.</text>
</comment>
<evidence type="ECO:0000256" key="13">
    <source>
        <dbReference type="RuleBase" id="RU363063"/>
    </source>
</evidence>
<keyword evidence="11 13" id="KW-0472">Membrane</keyword>
<keyword evidence="9 13" id="KW-0333">Golgi apparatus</keyword>
<evidence type="ECO:0000256" key="5">
    <source>
        <dbReference type="ARBA" id="ARBA00022679"/>
    </source>
</evidence>
<dbReference type="EC" id="2.4.1.-" evidence="13"/>
<name>A0A9Q0DUI3_9TELE</name>
<keyword evidence="8 13" id="KW-1133">Transmembrane helix</keyword>
<dbReference type="PANTHER" id="PTHR11214">
    <property type="entry name" value="BETA-1,3-N-ACETYLGLUCOSAMINYLTRANSFERASE"/>
    <property type="match status" value="1"/>
</dbReference>